<reference evidence="8 9" key="1">
    <citation type="submission" date="2024-08" db="EMBL/GenBank/DDBJ databases">
        <authorList>
            <person name="Cucini C."/>
            <person name="Frati F."/>
        </authorList>
    </citation>
    <scope>NUCLEOTIDE SEQUENCE [LARGE SCALE GENOMIC DNA]</scope>
</reference>
<evidence type="ECO:0000259" key="7">
    <source>
        <dbReference type="PROSITE" id="PS51233"/>
    </source>
</evidence>
<dbReference type="InterPro" id="IPR052424">
    <property type="entry name" value="Kielin_Chordin-BMP_Reg"/>
</dbReference>
<evidence type="ECO:0000256" key="5">
    <source>
        <dbReference type="SAM" id="MobiDB-lite"/>
    </source>
</evidence>
<dbReference type="InterPro" id="IPR001846">
    <property type="entry name" value="VWF_type-D"/>
</dbReference>
<dbReference type="SUPFAM" id="SSF57603">
    <property type="entry name" value="FnI-like domain"/>
    <property type="match status" value="4"/>
</dbReference>
<keyword evidence="9" id="KW-1185">Reference proteome</keyword>
<feature type="domain" description="VWFC" evidence="6">
    <location>
        <begin position="479"/>
        <end position="540"/>
    </location>
</feature>
<dbReference type="PANTHER" id="PTHR46698:SF4">
    <property type="entry name" value="CROSSVEINLESS 2"/>
    <property type="match status" value="1"/>
</dbReference>
<gene>
    <name evidence="8" type="ORF">ODALV1_LOCUS1198</name>
</gene>
<dbReference type="InterPro" id="IPR014853">
    <property type="entry name" value="VWF/SSPO/ZAN-like_Cys-rich_dom"/>
</dbReference>
<feature type="domain" description="VWFC" evidence="6">
    <location>
        <begin position="340"/>
        <end position="401"/>
    </location>
</feature>
<keyword evidence="2" id="KW-0964">Secreted</keyword>
<organism evidence="8 9">
    <name type="scientific">Orchesella dallaii</name>
    <dbReference type="NCBI Taxonomy" id="48710"/>
    <lineage>
        <taxon>Eukaryota</taxon>
        <taxon>Metazoa</taxon>
        <taxon>Ecdysozoa</taxon>
        <taxon>Arthropoda</taxon>
        <taxon>Hexapoda</taxon>
        <taxon>Collembola</taxon>
        <taxon>Entomobryomorpha</taxon>
        <taxon>Entomobryoidea</taxon>
        <taxon>Orchesellidae</taxon>
        <taxon>Orchesellinae</taxon>
        <taxon>Orchesella</taxon>
    </lineage>
</organism>
<protein>
    <recommendedName>
        <fullName evidence="10">BMP-binding endothelial regulator protein</fullName>
    </recommendedName>
</protein>
<keyword evidence="4" id="KW-0677">Repeat</keyword>
<dbReference type="PROSITE" id="PS50184">
    <property type="entry name" value="VWFC_2"/>
    <property type="match status" value="3"/>
</dbReference>
<dbReference type="Pfam" id="PF08742">
    <property type="entry name" value="C8"/>
    <property type="match status" value="1"/>
</dbReference>
<feature type="domain" description="VWFD" evidence="7">
    <location>
        <begin position="544"/>
        <end position="715"/>
    </location>
</feature>
<sequence length="818" mass="90397">MKLLSEAASTECSSVSTIMFYPTTSNNDSLTVTMSSSSNSSRVSDEYCDSCAKGQVSQSNSNNYNYVDTGKYYDYDDSSLLPHSSSFDNHKSSSSLNFPNENVDASLSVSSPAYWIGRERWRRKNVAEQDKMEDVNRSRIIDSSNKSSDEKLCSRLPSPLSQSKSSSSTSTKTTYLSGSSSSSWRRGARLHFEGLHWSLILLVLLSFPINYSEALGNVVGLTGTAQKCDNEGEVVPLPGSIENPCFTCLCKNRQVECVMQQCPNLQGCFVIVSGQKEGCCGVCKGCKVGNMTYSSGTETIENCVKTTCTAGVLTRSQIHCYTPCSHPVPPKPGQCCPTCDSCSLNGREYRDGEEAILPEDPCVRCKCQRGSLTCTKHACPVLNCPASATYLEKGECCPKCNGSRERYVSKKVCIVGNKVYPTDTTFRLDTCTNCSCVNNTAVCERLSCPPLECEPVYQIMVQGSCCPKCAEPEPVSPRAQCVWKDDIYKNGDRWDVNSCRSCICDYGKVRCTEQMCPKNMPCPWGYKLKYIPGKCCPECVGEDGVCTVFGDPHYRTFDGRVFNFQGACKYVLTSDCKGKSFAVRVRNDARESRAFSWTRTVTLKVREGRVTLGQKMRIKVNGKRVALPYNHGTLSITQDGYSAMVETGVGVKLLWDGDSFLEVTVPHALKGRLCGLCGNFNGNKSDDFMTRRGGPVTHPNEFGQSWRVGGKKACTRQEDVKGPEPKCRKNWRSRVKAKVCEPLRAVSNEQGVFSPCHRAVPMDLFFKACTTDMCECPAGRKCHCEVFTAYARACTRSGIELGDWRESTGCSHKKKWRN</sequence>
<evidence type="ECO:0000256" key="4">
    <source>
        <dbReference type="ARBA" id="ARBA00022737"/>
    </source>
</evidence>
<dbReference type="InterPro" id="IPR001007">
    <property type="entry name" value="VWF_dom"/>
</dbReference>
<dbReference type="Pfam" id="PF00094">
    <property type="entry name" value="VWD"/>
    <property type="match status" value="1"/>
</dbReference>
<dbReference type="EMBL" id="CAXLJM020000004">
    <property type="protein sequence ID" value="CAL8070350.1"/>
    <property type="molecule type" value="Genomic_DNA"/>
</dbReference>
<feature type="domain" description="VWFC" evidence="6">
    <location>
        <begin position="411"/>
        <end position="470"/>
    </location>
</feature>
<dbReference type="PROSITE" id="PS51233">
    <property type="entry name" value="VWFD"/>
    <property type="match status" value="1"/>
</dbReference>
<evidence type="ECO:0000313" key="8">
    <source>
        <dbReference type="EMBL" id="CAL8070350.1"/>
    </source>
</evidence>
<dbReference type="SMART" id="SM00832">
    <property type="entry name" value="C8"/>
    <property type="match status" value="1"/>
</dbReference>
<evidence type="ECO:0000259" key="6">
    <source>
        <dbReference type="PROSITE" id="PS50184"/>
    </source>
</evidence>
<comment type="subcellular location">
    <subcellularLocation>
        <location evidence="1">Secreted</location>
    </subcellularLocation>
</comment>
<name>A0ABP1PRY0_9HEXA</name>
<accession>A0ABP1PRY0</accession>
<evidence type="ECO:0000313" key="9">
    <source>
        <dbReference type="Proteomes" id="UP001642540"/>
    </source>
</evidence>
<evidence type="ECO:0000256" key="2">
    <source>
        <dbReference type="ARBA" id="ARBA00022525"/>
    </source>
</evidence>
<feature type="compositionally biased region" description="Low complexity" evidence="5">
    <location>
        <begin position="154"/>
        <end position="182"/>
    </location>
</feature>
<evidence type="ECO:0000256" key="1">
    <source>
        <dbReference type="ARBA" id="ARBA00004613"/>
    </source>
</evidence>
<evidence type="ECO:0008006" key="10">
    <source>
        <dbReference type="Google" id="ProtNLM"/>
    </source>
</evidence>
<feature type="region of interest" description="Disordered" evidence="5">
    <location>
        <begin position="146"/>
        <end position="182"/>
    </location>
</feature>
<dbReference type="SMART" id="SM00214">
    <property type="entry name" value="VWC"/>
    <property type="match status" value="4"/>
</dbReference>
<dbReference type="Pfam" id="PF00093">
    <property type="entry name" value="VWC"/>
    <property type="match status" value="3"/>
</dbReference>
<proteinExistence type="predicted"/>
<comment type="caution">
    <text evidence="8">The sequence shown here is derived from an EMBL/GenBank/DDBJ whole genome shotgun (WGS) entry which is preliminary data.</text>
</comment>
<dbReference type="PANTHER" id="PTHR46698">
    <property type="entry name" value="CROSSVEINLESS 2"/>
    <property type="match status" value="1"/>
</dbReference>
<keyword evidence="3" id="KW-0732">Signal</keyword>
<dbReference type="PROSITE" id="PS01208">
    <property type="entry name" value="VWFC_1"/>
    <property type="match status" value="1"/>
</dbReference>
<evidence type="ECO:0000256" key="3">
    <source>
        <dbReference type="ARBA" id="ARBA00022729"/>
    </source>
</evidence>
<dbReference type="SMART" id="SM00216">
    <property type="entry name" value="VWD"/>
    <property type="match status" value="1"/>
</dbReference>
<dbReference type="Gene3D" id="6.20.200.20">
    <property type="match status" value="4"/>
</dbReference>
<dbReference type="Proteomes" id="UP001642540">
    <property type="component" value="Unassembled WGS sequence"/>
</dbReference>